<accession>A0ABN9PNP5</accession>
<comment type="caution">
    <text evidence="2">The sequence shown here is derived from an EMBL/GenBank/DDBJ whole genome shotgun (WGS) entry which is preliminary data.</text>
</comment>
<proteinExistence type="predicted"/>
<dbReference type="Pfam" id="PF02732">
    <property type="entry name" value="ERCC4"/>
    <property type="match status" value="1"/>
</dbReference>
<dbReference type="Gene3D" id="3.40.50.10130">
    <property type="match status" value="1"/>
</dbReference>
<dbReference type="Proteomes" id="UP001189429">
    <property type="component" value="Unassembled WGS sequence"/>
</dbReference>
<dbReference type="SUPFAM" id="SSF52980">
    <property type="entry name" value="Restriction endonuclease-like"/>
    <property type="match status" value="1"/>
</dbReference>
<dbReference type="InterPro" id="IPR011335">
    <property type="entry name" value="Restrct_endonuc-II-like"/>
</dbReference>
<dbReference type="InterPro" id="IPR006166">
    <property type="entry name" value="ERCC4_domain"/>
</dbReference>
<name>A0ABN9PNP5_9DINO</name>
<protein>
    <recommendedName>
        <fullName evidence="1">ERCC4 domain-containing protein</fullName>
    </recommendedName>
</protein>
<feature type="domain" description="ERCC4" evidence="1">
    <location>
        <begin position="36"/>
        <end position="124"/>
    </location>
</feature>
<reference evidence="2" key="1">
    <citation type="submission" date="2023-10" db="EMBL/GenBank/DDBJ databases">
        <authorList>
            <person name="Chen Y."/>
            <person name="Shah S."/>
            <person name="Dougan E. K."/>
            <person name="Thang M."/>
            <person name="Chan C."/>
        </authorList>
    </citation>
    <scope>NUCLEOTIDE SEQUENCE [LARGE SCALE GENOMIC DNA]</scope>
</reference>
<sequence>MRAWAHYIAAGSDVEEVPLLAEVDDGDPACENAGILVRIDSRERKLLEHLREHEGDTFPFTVETLRVADVIIGSPPYEIFVERKSLNDLVSSIFDTRLHNQLGNKLHATDYERFRTLLIVEGHLSSLRMKCAKAAGFVEETSEQTYESKRRLVNSTLARITIRDQIPVLRSTDIAGTVEIIRTLVSDYPRITKFGPAQYSVRLDKPHRPRRGEDPREVLSDQLRCVRGLSRHGARCLAEGHPHIRRF</sequence>
<evidence type="ECO:0000259" key="1">
    <source>
        <dbReference type="SMART" id="SM00891"/>
    </source>
</evidence>
<evidence type="ECO:0000313" key="2">
    <source>
        <dbReference type="EMBL" id="CAK0794407.1"/>
    </source>
</evidence>
<dbReference type="EMBL" id="CAUYUJ010001137">
    <property type="protein sequence ID" value="CAK0794407.1"/>
    <property type="molecule type" value="Genomic_DNA"/>
</dbReference>
<organism evidence="2 3">
    <name type="scientific">Prorocentrum cordatum</name>
    <dbReference type="NCBI Taxonomy" id="2364126"/>
    <lineage>
        <taxon>Eukaryota</taxon>
        <taxon>Sar</taxon>
        <taxon>Alveolata</taxon>
        <taxon>Dinophyceae</taxon>
        <taxon>Prorocentrales</taxon>
        <taxon>Prorocentraceae</taxon>
        <taxon>Prorocentrum</taxon>
    </lineage>
</organism>
<evidence type="ECO:0000313" key="3">
    <source>
        <dbReference type="Proteomes" id="UP001189429"/>
    </source>
</evidence>
<gene>
    <name evidence="2" type="ORF">PCOR1329_LOCUS4411</name>
</gene>
<keyword evidence="3" id="KW-1185">Reference proteome</keyword>
<dbReference type="SMART" id="SM00891">
    <property type="entry name" value="ERCC4"/>
    <property type="match status" value="1"/>
</dbReference>